<dbReference type="GO" id="GO:0051213">
    <property type="term" value="F:dioxygenase activity"/>
    <property type="evidence" value="ECO:0007669"/>
    <property type="project" value="UniProtKB-KW"/>
</dbReference>
<dbReference type="Proteomes" id="UP000022447">
    <property type="component" value="Unassembled WGS sequence"/>
</dbReference>
<dbReference type="RefSeq" id="WP_051489518.1">
    <property type="nucleotide sequence ID" value="NZ_JALZ01000020.1"/>
</dbReference>
<comment type="caution">
    <text evidence="1">The sequence shown here is derived from an EMBL/GenBank/DDBJ whole genome shotgun (WGS) entry which is preliminary data.</text>
</comment>
<dbReference type="OrthoDB" id="7687262at2"/>
<dbReference type="PATRIC" id="fig|1449350.3.peg.3155"/>
<sequence>MIEVAGHFGEWLQGRLGQGGPVALVTMICTALSVRLLPGDSTLVQCPEVLGEARLGRLAAALGKPVPGGRLEADMPPGGGAGASTAALVALARAAGCRDAEIAAICHAVEGASDPLMLEAPDSALWAPREARRLETLPPPPRARIVGGFFGPPCPTDPADHDFPDIGDLVAEWRMAPTLRIAARLAGLSAERSTALRGPAGDRTAEIAAETGALGHLRAHTGSARGLIFAPGAQTDEAERALARAGASSVVVFDTGSRP</sequence>
<gene>
    <name evidence="1" type="ORF">OCH239_08945</name>
</gene>
<dbReference type="AlphaFoldDB" id="X7ECR5"/>
<organism evidence="1 2">
    <name type="scientific">Roseivivax halodurans JCM 10272</name>
    <dbReference type="NCBI Taxonomy" id="1449350"/>
    <lineage>
        <taxon>Bacteria</taxon>
        <taxon>Pseudomonadati</taxon>
        <taxon>Pseudomonadota</taxon>
        <taxon>Alphaproteobacteria</taxon>
        <taxon>Rhodobacterales</taxon>
        <taxon>Roseobacteraceae</taxon>
        <taxon>Roseivivax</taxon>
    </lineage>
</organism>
<evidence type="ECO:0000313" key="2">
    <source>
        <dbReference type="Proteomes" id="UP000022447"/>
    </source>
</evidence>
<name>X7ECR5_9RHOB</name>
<keyword evidence="1" id="KW-0223">Dioxygenase</keyword>
<keyword evidence="1" id="KW-0560">Oxidoreductase</keyword>
<keyword evidence="2" id="KW-1185">Reference proteome</keyword>
<dbReference type="eggNOG" id="COG4542">
    <property type="taxonomic scope" value="Bacteria"/>
</dbReference>
<protein>
    <submittedName>
        <fullName evidence="1">Biphenyl 2,3-dioxygenase</fullName>
    </submittedName>
</protein>
<reference evidence="1 2" key="1">
    <citation type="submission" date="2014-01" db="EMBL/GenBank/DDBJ databases">
        <title>Roseivivax halodurans JCM 10272 Genome Sequencing.</title>
        <authorList>
            <person name="Lai Q."/>
            <person name="Li G."/>
            <person name="Shao Z."/>
        </authorList>
    </citation>
    <scope>NUCLEOTIDE SEQUENCE [LARGE SCALE GENOMIC DNA]</scope>
    <source>
        <strain evidence="1 2">JCM 10272</strain>
    </source>
</reference>
<accession>X7ECR5</accession>
<dbReference type="EMBL" id="JALZ01000020">
    <property type="protein sequence ID" value="ETX13690.1"/>
    <property type="molecule type" value="Genomic_DNA"/>
</dbReference>
<evidence type="ECO:0000313" key="1">
    <source>
        <dbReference type="EMBL" id="ETX13690.1"/>
    </source>
</evidence>
<proteinExistence type="predicted"/>
<dbReference type="STRING" id="1449350.OCH239_08945"/>